<dbReference type="RefSeq" id="WP_017799938.1">
    <property type="nucleotide sequence ID" value="NZ_JAGGMQ010000001.1"/>
</dbReference>
<dbReference type="EC" id="3.5.1.54" evidence="5"/>
<gene>
    <name evidence="5" type="ORF">J2125_000016</name>
</gene>
<reference evidence="6" key="1">
    <citation type="submission" date="2023-07" db="EMBL/GenBank/DDBJ databases">
        <title>Genome mining of underrepresented organisms for secondary metabolites.</title>
        <authorList>
            <person name="D'Agostino P.M."/>
        </authorList>
    </citation>
    <scope>NUCLEOTIDE SEQUENCE [LARGE SCALE GENOMIC DNA]</scope>
    <source>
        <strain evidence="6">WS4403</strain>
    </source>
</reference>
<comment type="caution">
    <text evidence="5">The sequence shown here is derived from an EMBL/GenBank/DDBJ whole genome shotgun (WGS) entry which is preliminary data.</text>
</comment>
<name>A0ABS4P2E8_9GAMM</name>
<dbReference type="SUPFAM" id="SSF50891">
    <property type="entry name" value="Cyclophilin-like"/>
    <property type="match status" value="1"/>
</dbReference>
<proteinExistence type="predicted"/>
<organism evidence="5 6">
    <name type="scientific">Winslowiella toletana</name>
    <dbReference type="NCBI Taxonomy" id="92490"/>
    <lineage>
        <taxon>Bacteria</taxon>
        <taxon>Pseudomonadati</taxon>
        <taxon>Pseudomonadota</taxon>
        <taxon>Gammaproteobacteria</taxon>
        <taxon>Enterobacterales</taxon>
        <taxon>Erwiniaceae</taxon>
        <taxon>Winslowiella</taxon>
    </lineage>
</organism>
<keyword evidence="6" id="KW-1185">Reference proteome</keyword>
<keyword evidence="2 5" id="KW-0378">Hydrolase</keyword>
<dbReference type="SMART" id="SM00797">
    <property type="entry name" value="AHS2"/>
    <property type="match status" value="1"/>
</dbReference>
<feature type="domain" description="Carboxyltransferase" evidence="4">
    <location>
        <begin position="23"/>
        <end position="314"/>
    </location>
</feature>
<dbReference type="NCBIfam" id="TIGR00724">
    <property type="entry name" value="urea_amlyse_rel"/>
    <property type="match status" value="1"/>
</dbReference>
<keyword evidence="3" id="KW-0067">ATP-binding</keyword>
<dbReference type="PANTHER" id="PTHR43309:SF3">
    <property type="entry name" value="5-OXOPROLINASE SUBUNIT C"/>
    <property type="match status" value="1"/>
</dbReference>
<dbReference type="PANTHER" id="PTHR43309">
    <property type="entry name" value="5-OXOPROLINASE SUBUNIT C"/>
    <property type="match status" value="1"/>
</dbReference>
<keyword evidence="1" id="KW-0547">Nucleotide-binding</keyword>
<dbReference type="Proteomes" id="UP001195624">
    <property type="component" value="Unassembled WGS sequence"/>
</dbReference>
<dbReference type="InterPro" id="IPR052708">
    <property type="entry name" value="PxpC"/>
</dbReference>
<protein>
    <submittedName>
        <fullName evidence="5">Allophanate hydrolase</fullName>
        <ecNumber evidence="5">3.5.1.54</ecNumber>
    </submittedName>
</protein>
<evidence type="ECO:0000259" key="4">
    <source>
        <dbReference type="SMART" id="SM00797"/>
    </source>
</evidence>
<evidence type="ECO:0000256" key="3">
    <source>
        <dbReference type="ARBA" id="ARBA00022840"/>
    </source>
</evidence>
<dbReference type="Pfam" id="PF02626">
    <property type="entry name" value="CT_A_B"/>
    <property type="match status" value="1"/>
</dbReference>
<dbReference type="Gene3D" id="2.40.100.10">
    <property type="entry name" value="Cyclophilin-like"/>
    <property type="match status" value="1"/>
</dbReference>
<dbReference type="InterPro" id="IPR029000">
    <property type="entry name" value="Cyclophilin-like_dom_sf"/>
</dbReference>
<evidence type="ECO:0000313" key="5">
    <source>
        <dbReference type="EMBL" id="MBP2166824.1"/>
    </source>
</evidence>
<dbReference type="InterPro" id="IPR003778">
    <property type="entry name" value="CT_A_B"/>
</dbReference>
<evidence type="ECO:0000256" key="1">
    <source>
        <dbReference type="ARBA" id="ARBA00022741"/>
    </source>
</evidence>
<accession>A0ABS4P2E8</accession>
<evidence type="ECO:0000256" key="2">
    <source>
        <dbReference type="ARBA" id="ARBA00022801"/>
    </source>
</evidence>
<evidence type="ECO:0000313" key="6">
    <source>
        <dbReference type="Proteomes" id="UP001195624"/>
    </source>
</evidence>
<sequence length="336" mass="36537">MIEILSTLPFTSVQDLGREGQRSLGIVRGGAMDRVAMATANLLVGNEPTAAGLEIEMPPIRMRFHHPMRVAVTGAYGEIYLDGMRLAPWWSFPVLPGQQLDVVPGRSGMRCYIAFSGAGLDVPVVLGSRATHLRVGFGGMEGRVLKPGDRLRIRFPQADCHIKGQFGVVPAPRMLPAAIHNRAQAGETVLRVIPAAEFPLYTPDSQARFFSAGWKVTTASNRQGVRLEGEPMQIQQKTEMRSHGIATGVIQVPPSGQPMIQLADANSAGGYPKMGVVIEADLWRLAQARPGTVLKFKPATQADGQIAQAEIDKYLRDIHWLIRSRQCSDSAMATPK</sequence>
<dbReference type="EMBL" id="JAGGMQ010000001">
    <property type="protein sequence ID" value="MBP2166824.1"/>
    <property type="molecule type" value="Genomic_DNA"/>
</dbReference>
<dbReference type="GO" id="GO:0004039">
    <property type="term" value="F:allophanate hydrolase activity"/>
    <property type="evidence" value="ECO:0007669"/>
    <property type="project" value="UniProtKB-EC"/>
</dbReference>